<accession>A0ACC0IX58</accession>
<reference evidence="1 2" key="1">
    <citation type="journal article" date="2022" name="Plant J.">
        <title>Chromosome-level genome of Camellia lanceoleosa provides a valuable resource for understanding genome evolution and self-incompatibility.</title>
        <authorList>
            <person name="Gong W."/>
            <person name="Xiao S."/>
            <person name="Wang L."/>
            <person name="Liao Z."/>
            <person name="Chang Y."/>
            <person name="Mo W."/>
            <person name="Hu G."/>
            <person name="Li W."/>
            <person name="Zhao G."/>
            <person name="Zhu H."/>
            <person name="Hu X."/>
            <person name="Ji K."/>
            <person name="Xiang X."/>
            <person name="Song Q."/>
            <person name="Yuan D."/>
            <person name="Jin S."/>
            <person name="Zhang L."/>
        </authorList>
    </citation>
    <scope>NUCLEOTIDE SEQUENCE [LARGE SCALE GENOMIC DNA]</scope>
    <source>
        <strain evidence="1">SQ_2022a</strain>
    </source>
</reference>
<proteinExistence type="predicted"/>
<name>A0ACC0IX58_9ERIC</name>
<organism evidence="1 2">
    <name type="scientific">Camellia lanceoleosa</name>
    <dbReference type="NCBI Taxonomy" id="1840588"/>
    <lineage>
        <taxon>Eukaryota</taxon>
        <taxon>Viridiplantae</taxon>
        <taxon>Streptophyta</taxon>
        <taxon>Embryophyta</taxon>
        <taxon>Tracheophyta</taxon>
        <taxon>Spermatophyta</taxon>
        <taxon>Magnoliopsida</taxon>
        <taxon>eudicotyledons</taxon>
        <taxon>Gunneridae</taxon>
        <taxon>Pentapetalae</taxon>
        <taxon>asterids</taxon>
        <taxon>Ericales</taxon>
        <taxon>Theaceae</taxon>
        <taxon>Camellia</taxon>
    </lineage>
</organism>
<comment type="caution">
    <text evidence="1">The sequence shown here is derived from an EMBL/GenBank/DDBJ whole genome shotgun (WGS) entry which is preliminary data.</text>
</comment>
<sequence>MESVQMGEQGADGQFDAVSVMFQVLHIPTLNDLLAGVSEQNGVGFSDALRNILEQFTQIPAMRNTPNQMAQQFDNQDLGNMLSRFGRGQGGGIDLTSMVQ</sequence>
<gene>
    <name evidence="1" type="ORF">LOK49_LG01G03646</name>
</gene>
<evidence type="ECO:0000313" key="2">
    <source>
        <dbReference type="Proteomes" id="UP001060215"/>
    </source>
</evidence>
<protein>
    <submittedName>
        <fullName evidence="1">Uncharacterized protein</fullName>
    </submittedName>
</protein>
<dbReference type="EMBL" id="CM045758">
    <property type="protein sequence ID" value="KAI8029753.1"/>
    <property type="molecule type" value="Genomic_DNA"/>
</dbReference>
<keyword evidence="2" id="KW-1185">Reference proteome</keyword>
<dbReference type="Proteomes" id="UP001060215">
    <property type="component" value="Chromosome 1"/>
</dbReference>
<evidence type="ECO:0000313" key="1">
    <source>
        <dbReference type="EMBL" id="KAI8029753.1"/>
    </source>
</evidence>